<reference evidence="2" key="1">
    <citation type="submission" date="2020-05" db="EMBL/GenBank/DDBJ databases">
        <authorList>
            <person name="Chiriac C."/>
            <person name="Salcher M."/>
            <person name="Ghai R."/>
            <person name="Kavagutti S V."/>
        </authorList>
    </citation>
    <scope>NUCLEOTIDE SEQUENCE</scope>
</reference>
<dbReference type="EMBL" id="CAFBLX010000044">
    <property type="protein sequence ID" value="CAB4883951.1"/>
    <property type="molecule type" value="Genomic_DNA"/>
</dbReference>
<protein>
    <submittedName>
        <fullName evidence="2">Unannotated protein</fullName>
    </submittedName>
</protein>
<name>A0A6J7EP63_9ZZZZ</name>
<feature type="transmembrane region" description="Helical" evidence="1">
    <location>
        <begin position="7"/>
        <end position="31"/>
    </location>
</feature>
<accession>A0A6J7EP63</accession>
<keyword evidence="1" id="KW-0472">Membrane</keyword>
<proteinExistence type="predicted"/>
<keyword evidence="1" id="KW-1133">Transmembrane helix</keyword>
<evidence type="ECO:0000256" key="1">
    <source>
        <dbReference type="SAM" id="Phobius"/>
    </source>
</evidence>
<dbReference type="AlphaFoldDB" id="A0A6J7EP63"/>
<sequence>MSSRVVAISGAVIGLVQAIIILINAFGWAVISGEQSAAITAVITAAVTVVAHVVVNDQIDVALHTEPPAKITVDGPVVPVFTDDTGTPTA</sequence>
<evidence type="ECO:0000313" key="2">
    <source>
        <dbReference type="EMBL" id="CAB4883951.1"/>
    </source>
</evidence>
<organism evidence="2">
    <name type="scientific">freshwater metagenome</name>
    <dbReference type="NCBI Taxonomy" id="449393"/>
    <lineage>
        <taxon>unclassified sequences</taxon>
        <taxon>metagenomes</taxon>
        <taxon>ecological metagenomes</taxon>
    </lineage>
</organism>
<feature type="transmembrane region" description="Helical" evidence="1">
    <location>
        <begin position="37"/>
        <end position="55"/>
    </location>
</feature>
<keyword evidence="1" id="KW-0812">Transmembrane</keyword>
<gene>
    <name evidence="2" type="ORF">UFOPK3472_00935</name>
</gene>